<comment type="caution">
    <text evidence="1">The sequence shown here is derived from an EMBL/GenBank/DDBJ whole genome shotgun (WGS) entry which is preliminary data.</text>
</comment>
<dbReference type="AlphaFoldDB" id="A0AAW1RRW8"/>
<accession>A0AAW1RRW8</accession>
<sequence length="643" mass="71121">MDVNNDGVPGSQDSCAILLHVRRADSKRLLSSHTPPSRGALQLGNMIAADVANLKDLVARVWGNEVLQELEDEDFRRLQDGKYTSKLRLEHATAESLIASGLNRAVVDVIVGRTSGQGSQQGPSSEALVDGMWQLAAPSLPKTHQQVEEWLFNHSGPQIPVTYRHYQQAKAKRPDAAQHFLTEGGDAEVAVAFTACLAREPPAQLTSESHTAGLVQQFLFTAFEGLKSYSRDRLQYSIRLNESAKDRSHTSRSQKEKVRPDTMVIAPITLGPLLDMATELGRYELLRTCIQAYRLLFVMKVNLADLPTRLAPYVILDRGDGRSLEWTKEGICKKIPDFQSYLKQQCTTLEAIEKAYQASNEAAQAARSKGQQPCLIGSIHPPRLLKQGYKVITSPQGFPPMVLSEEDLHAIALASCEAARILHTKGLVHRDLRFANIIELARRQYVVIDLESVAEVSSAALPGNFEQLSSTWAPAGRTVVKMSCSPRAGLAALDRYTKCLRHLLFLLGLVTAKLFWSSVAYKGVTSMADPIKEAQWLLLAELKKSKADRDEDLIKELKEFLMLTQASGQLPAQLYNRSRDLIEAHLCHLPSPKLPTNSQQQQGLPSSGASFLVLLNRHCKQSALQRPWKGCADAGQHSVQIYC</sequence>
<dbReference type="SUPFAM" id="SSF56112">
    <property type="entry name" value="Protein kinase-like (PK-like)"/>
    <property type="match status" value="1"/>
</dbReference>
<gene>
    <name evidence="1" type="ORF">WJX74_002145</name>
</gene>
<evidence type="ECO:0000313" key="1">
    <source>
        <dbReference type="EMBL" id="KAK9836521.1"/>
    </source>
</evidence>
<dbReference type="Proteomes" id="UP001438707">
    <property type="component" value="Unassembled WGS sequence"/>
</dbReference>
<evidence type="ECO:0000313" key="2">
    <source>
        <dbReference type="Proteomes" id="UP001438707"/>
    </source>
</evidence>
<proteinExistence type="predicted"/>
<name>A0AAW1RRW8_9CHLO</name>
<protein>
    <recommendedName>
        <fullName evidence="3">Protein kinase domain-containing protein</fullName>
    </recommendedName>
</protein>
<keyword evidence="2" id="KW-1185">Reference proteome</keyword>
<dbReference type="EMBL" id="JALJOS010000007">
    <property type="protein sequence ID" value="KAK9836521.1"/>
    <property type="molecule type" value="Genomic_DNA"/>
</dbReference>
<organism evidence="1 2">
    <name type="scientific">Apatococcus lobatus</name>
    <dbReference type="NCBI Taxonomy" id="904363"/>
    <lineage>
        <taxon>Eukaryota</taxon>
        <taxon>Viridiplantae</taxon>
        <taxon>Chlorophyta</taxon>
        <taxon>core chlorophytes</taxon>
        <taxon>Trebouxiophyceae</taxon>
        <taxon>Chlorellales</taxon>
        <taxon>Chlorellaceae</taxon>
        <taxon>Apatococcus</taxon>
    </lineage>
</organism>
<evidence type="ECO:0008006" key="3">
    <source>
        <dbReference type="Google" id="ProtNLM"/>
    </source>
</evidence>
<reference evidence="1 2" key="1">
    <citation type="journal article" date="2024" name="Nat. Commun.">
        <title>Phylogenomics reveals the evolutionary origins of lichenization in chlorophyte algae.</title>
        <authorList>
            <person name="Puginier C."/>
            <person name="Libourel C."/>
            <person name="Otte J."/>
            <person name="Skaloud P."/>
            <person name="Haon M."/>
            <person name="Grisel S."/>
            <person name="Petersen M."/>
            <person name="Berrin J.G."/>
            <person name="Delaux P.M."/>
            <person name="Dal Grande F."/>
            <person name="Keller J."/>
        </authorList>
    </citation>
    <scope>NUCLEOTIDE SEQUENCE [LARGE SCALE GENOMIC DNA]</scope>
    <source>
        <strain evidence="1 2">SAG 2145</strain>
    </source>
</reference>
<dbReference type="InterPro" id="IPR011009">
    <property type="entry name" value="Kinase-like_dom_sf"/>
</dbReference>